<dbReference type="GO" id="GO:0034220">
    <property type="term" value="P:monoatomic ion transmembrane transport"/>
    <property type="evidence" value="ECO:0007669"/>
    <property type="project" value="InterPro"/>
</dbReference>
<evidence type="ECO:0000256" key="1">
    <source>
        <dbReference type="ARBA" id="ARBA00004571"/>
    </source>
</evidence>
<evidence type="ECO:0000256" key="3">
    <source>
        <dbReference type="ARBA" id="ARBA00022452"/>
    </source>
</evidence>
<keyword evidence="6" id="KW-0406">Ion transport</keyword>
<evidence type="ECO:0000256" key="4">
    <source>
        <dbReference type="ARBA" id="ARBA00022692"/>
    </source>
</evidence>
<keyword evidence="8" id="KW-0998">Cell outer membrane</keyword>
<dbReference type="Gene3D" id="2.40.160.10">
    <property type="entry name" value="Porin"/>
    <property type="match status" value="1"/>
</dbReference>
<reference evidence="10" key="1">
    <citation type="submission" date="2021-04" db="EMBL/GenBank/DDBJ databases">
        <title>Difference and commonality of drug resistance evolution in various bacteria. and drug sensitivity profiles.</title>
        <authorList>
            <person name="Maeda T."/>
            <person name="Shibai A."/>
            <person name="Kawada K."/>
            <person name="Kotani H."/>
            <person name="Tarusawa Y."/>
            <person name="Tanabe K."/>
            <person name="Furusawa C."/>
        </authorList>
    </citation>
    <scope>NUCLEOTIDE SEQUENCE</scope>
    <source>
        <strain evidence="10">JCM 8580</strain>
    </source>
</reference>
<keyword evidence="4" id="KW-0812">Transmembrane</keyword>
<dbReference type="PANTHER" id="PTHR34501">
    <property type="entry name" value="PROTEIN YDDL-RELATED"/>
    <property type="match status" value="1"/>
</dbReference>
<dbReference type="InterPro" id="IPR050298">
    <property type="entry name" value="Gram-neg_bact_OMP"/>
</dbReference>
<comment type="similarity">
    <text evidence="2">Belongs to the Gram-negative porin family.</text>
</comment>
<keyword evidence="3" id="KW-1134">Transmembrane beta strand</keyword>
<sequence length="360" mass="39780">MMKRNILAVVIPALLVAGAANAAEIYNKNANKLDFYGKVVGKHIWDEAGGDSNSGDDSYARIGFKGETQVNDQLTGYGQWEYNLNASKAEGSQDTRTRLAFAGLKAGDYGSFDYGRNYGVFYDALASTDMLVEYGGDTLCQTDNFMTCRTTGVATYRNTNFFGLVDGLSLGLQYQGKNVNGHGVERQNGDGGSYSLGYDFLDGFNVTAAYTNSDRTNDQELDGKGKRAEGWATSLKYDANNVYAAVMYGESSNMTRENDDQFANKTQNFEAVVQYQFDFGLRPSLGYVQSKGKDLASRTTFTGGDADLVKYVEAGTWYYFNKNMNVYGAYRFNLLDNNDYTRDVALATDDTYVLGLVYQF</sequence>
<comment type="subcellular location">
    <subcellularLocation>
        <location evidence="1">Cell outer membrane</location>
        <topology evidence="1">Multi-pass membrane protein</topology>
    </subcellularLocation>
</comment>
<evidence type="ECO:0000256" key="7">
    <source>
        <dbReference type="ARBA" id="ARBA00023136"/>
    </source>
</evidence>
<evidence type="ECO:0000313" key="10">
    <source>
        <dbReference type="EMBL" id="BCU56195.1"/>
    </source>
</evidence>
<dbReference type="PRINTS" id="PR00183">
    <property type="entry name" value="ECOLIPORIN"/>
</dbReference>
<accession>A0AA86IRX6</accession>
<dbReference type="PANTHER" id="PTHR34501:SF8">
    <property type="entry name" value="OUTER MEMBRANE PORIN N-RELATED"/>
    <property type="match status" value="1"/>
</dbReference>
<dbReference type="Pfam" id="PF00267">
    <property type="entry name" value="Porin_1"/>
    <property type="match status" value="1"/>
</dbReference>
<dbReference type="PRINTS" id="PR00182">
    <property type="entry name" value="ECOLNEIPORIN"/>
</dbReference>
<feature type="chain" id="PRO_5041646625" evidence="9">
    <location>
        <begin position="23"/>
        <end position="360"/>
    </location>
</feature>
<name>A0AA86IRX6_9ENTR</name>
<dbReference type="GO" id="GO:0015288">
    <property type="term" value="F:porin activity"/>
    <property type="evidence" value="ECO:0007669"/>
    <property type="project" value="UniProtKB-KW"/>
</dbReference>
<evidence type="ECO:0000256" key="2">
    <source>
        <dbReference type="ARBA" id="ARBA00007539"/>
    </source>
</evidence>
<gene>
    <name evidence="10" type="ORF">ENKO_27890</name>
</gene>
<evidence type="ECO:0000256" key="8">
    <source>
        <dbReference type="ARBA" id="ARBA00023237"/>
    </source>
</evidence>
<evidence type="ECO:0000256" key="9">
    <source>
        <dbReference type="SAM" id="SignalP"/>
    </source>
</evidence>
<dbReference type="GO" id="GO:0046930">
    <property type="term" value="C:pore complex"/>
    <property type="evidence" value="ECO:0007669"/>
    <property type="project" value="UniProtKB-KW"/>
</dbReference>
<evidence type="ECO:0000256" key="6">
    <source>
        <dbReference type="ARBA" id="ARBA00023114"/>
    </source>
</evidence>
<dbReference type="InterPro" id="IPR001897">
    <property type="entry name" value="Porin_gammaproteobac"/>
</dbReference>
<dbReference type="AlphaFoldDB" id="A0AA86IRX6"/>
<dbReference type="CDD" id="cd00342">
    <property type="entry name" value="gram_neg_porins"/>
    <property type="match status" value="1"/>
</dbReference>
<dbReference type="InterPro" id="IPR033900">
    <property type="entry name" value="Gram_neg_porin_domain"/>
</dbReference>
<organism evidence="10 11">
    <name type="scientific">Enterobacter kobei</name>
    <dbReference type="NCBI Taxonomy" id="208224"/>
    <lineage>
        <taxon>Bacteria</taxon>
        <taxon>Pseudomonadati</taxon>
        <taxon>Pseudomonadota</taxon>
        <taxon>Gammaproteobacteria</taxon>
        <taxon>Enterobacterales</taxon>
        <taxon>Enterobacteriaceae</taxon>
        <taxon>Enterobacter</taxon>
        <taxon>Enterobacter cloacae complex</taxon>
    </lineage>
</organism>
<evidence type="ECO:0000256" key="5">
    <source>
        <dbReference type="ARBA" id="ARBA00022729"/>
    </source>
</evidence>
<dbReference type="RefSeq" id="WP_088219748.1">
    <property type="nucleotide sequence ID" value="NZ_AP024590.1"/>
</dbReference>
<dbReference type="InterPro" id="IPR023614">
    <property type="entry name" value="Porin_dom_sf"/>
</dbReference>
<dbReference type="EMBL" id="AP024590">
    <property type="protein sequence ID" value="BCU56195.1"/>
    <property type="molecule type" value="Genomic_DNA"/>
</dbReference>
<keyword evidence="6" id="KW-0626">Porin</keyword>
<keyword evidence="6" id="KW-0813">Transport</keyword>
<keyword evidence="5 9" id="KW-0732">Signal</keyword>
<protein>
    <submittedName>
        <fullName evidence="10">Phosphoporin PhoE</fullName>
    </submittedName>
</protein>
<feature type="signal peptide" evidence="9">
    <location>
        <begin position="1"/>
        <end position="22"/>
    </location>
</feature>
<dbReference type="Proteomes" id="UP000682928">
    <property type="component" value="Chromosome"/>
</dbReference>
<dbReference type="InterPro" id="IPR001702">
    <property type="entry name" value="Porin_Gram-ve"/>
</dbReference>
<evidence type="ECO:0000313" key="11">
    <source>
        <dbReference type="Proteomes" id="UP000682928"/>
    </source>
</evidence>
<dbReference type="SUPFAM" id="SSF56935">
    <property type="entry name" value="Porins"/>
    <property type="match status" value="1"/>
</dbReference>
<dbReference type="GO" id="GO:0009279">
    <property type="term" value="C:cell outer membrane"/>
    <property type="evidence" value="ECO:0007669"/>
    <property type="project" value="UniProtKB-SubCell"/>
</dbReference>
<proteinExistence type="inferred from homology"/>
<keyword evidence="7" id="KW-0472">Membrane</keyword>